<dbReference type="RefSeq" id="XP_002768674.1">
    <property type="nucleotide sequence ID" value="XM_002768628.1"/>
</dbReference>
<dbReference type="AlphaFoldDB" id="C5LPD0"/>
<name>C5LPD0_PERM5</name>
<gene>
    <name evidence="1" type="ORF">Pmar_PMAR027521</name>
</gene>
<sequence length="65" mass="7171">MAPQVCSCKPFILYTDGSAIATGYVLLNDDHVIEDGTKLRSKSDNKHINLCGVDWDIFQLGRCAL</sequence>
<dbReference type="GeneID" id="9039876"/>
<dbReference type="Proteomes" id="UP000007800">
    <property type="component" value="Unassembled WGS sequence"/>
</dbReference>
<organism evidence="2">
    <name type="scientific">Perkinsus marinus (strain ATCC 50983 / TXsc)</name>
    <dbReference type="NCBI Taxonomy" id="423536"/>
    <lineage>
        <taxon>Eukaryota</taxon>
        <taxon>Sar</taxon>
        <taxon>Alveolata</taxon>
        <taxon>Perkinsozoa</taxon>
        <taxon>Perkinsea</taxon>
        <taxon>Perkinsida</taxon>
        <taxon>Perkinsidae</taxon>
        <taxon>Perkinsus</taxon>
    </lineage>
</organism>
<reference evidence="1 2" key="1">
    <citation type="submission" date="2008-07" db="EMBL/GenBank/DDBJ databases">
        <authorList>
            <person name="El-Sayed N."/>
            <person name="Caler E."/>
            <person name="Inman J."/>
            <person name="Amedeo P."/>
            <person name="Hass B."/>
            <person name="Wortman J."/>
        </authorList>
    </citation>
    <scope>NUCLEOTIDE SEQUENCE [LARGE SCALE GENOMIC DNA]</scope>
    <source>
        <strain evidence="2">ATCC 50983 / TXsc</strain>
    </source>
</reference>
<protein>
    <submittedName>
        <fullName evidence="1">Uncharacterized protein</fullName>
    </submittedName>
</protein>
<dbReference type="EMBL" id="GG684111">
    <property type="protein sequence ID" value="EER01392.1"/>
    <property type="molecule type" value="Genomic_DNA"/>
</dbReference>
<accession>C5LPD0</accession>
<evidence type="ECO:0000313" key="2">
    <source>
        <dbReference type="Proteomes" id="UP000007800"/>
    </source>
</evidence>
<dbReference type="OrthoDB" id="6378490at2759"/>
<proteinExistence type="predicted"/>
<evidence type="ECO:0000313" key="1">
    <source>
        <dbReference type="EMBL" id="EER01392.1"/>
    </source>
</evidence>
<keyword evidence="2" id="KW-1185">Reference proteome</keyword>
<dbReference type="InParanoid" id="C5LPD0"/>